<proteinExistence type="predicted"/>
<organism evidence="2 3">
    <name type="scientific">Arcticibacter tournemirensis</name>
    <dbReference type="NCBI Taxonomy" id="699437"/>
    <lineage>
        <taxon>Bacteria</taxon>
        <taxon>Pseudomonadati</taxon>
        <taxon>Bacteroidota</taxon>
        <taxon>Sphingobacteriia</taxon>
        <taxon>Sphingobacteriales</taxon>
        <taxon>Sphingobacteriaceae</taxon>
        <taxon>Arcticibacter</taxon>
    </lineage>
</organism>
<keyword evidence="4" id="KW-1185">Reference proteome</keyword>
<dbReference type="Proteomes" id="UP000290848">
    <property type="component" value="Unassembled WGS sequence"/>
</dbReference>
<evidence type="ECO:0000313" key="1">
    <source>
        <dbReference type="EMBL" id="KAA8482460.1"/>
    </source>
</evidence>
<accession>A0A4Q0M593</accession>
<dbReference type="Proteomes" id="UP000322918">
    <property type="component" value="Unassembled WGS sequence"/>
</dbReference>
<evidence type="ECO:0000313" key="3">
    <source>
        <dbReference type="Proteomes" id="UP000290848"/>
    </source>
</evidence>
<dbReference type="EMBL" id="RXOC01000012">
    <property type="protein sequence ID" value="RXF68178.1"/>
    <property type="molecule type" value="Genomic_DNA"/>
</dbReference>
<protein>
    <submittedName>
        <fullName evidence="2">Uncharacterized protein</fullName>
    </submittedName>
</protein>
<reference evidence="2 3" key="1">
    <citation type="submission" date="2018-12" db="EMBL/GenBank/DDBJ databases">
        <title>The Draft Genome Sequence of the Soil Bacterium Pedobacter tournemirensis R1.</title>
        <authorList>
            <person name="He J."/>
        </authorList>
    </citation>
    <scope>NUCLEOTIDE SEQUENCE [LARGE SCALE GENOMIC DNA]</scope>
    <source>
        <strain evidence="2 3">R1</strain>
    </source>
</reference>
<comment type="caution">
    <text evidence="2">The sequence shown here is derived from an EMBL/GenBank/DDBJ whole genome shotgun (WGS) entry which is preliminary data.</text>
</comment>
<evidence type="ECO:0000313" key="4">
    <source>
        <dbReference type="Proteomes" id="UP000322918"/>
    </source>
</evidence>
<gene>
    <name evidence="2" type="ORF">EKH83_16725</name>
    <name evidence="1" type="ORF">F1649_12175</name>
</gene>
<reference evidence="1 4" key="2">
    <citation type="submission" date="2019-09" db="EMBL/GenBank/DDBJ databases">
        <title>Pararcticibacter amylolyticus gen. nov., sp. nov., isolated from a rottenly hemp rope, and reclassification of Pedobacter tournemirensis as Pararcticibacter tournemirensis comb. nov.</title>
        <authorList>
            <person name="Cai Y."/>
        </authorList>
    </citation>
    <scope>NUCLEOTIDE SEQUENCE [LARGE SCALE GENOMIC DNA]</scope>
    <source>
        <strain evidence="1 4">TF5-37.2-LB10</strain>
    </source>
</reference>
<dbReference type="EMBL" id="VWNE01000017">
    <property type="protein sequence ID" value="KAA8482460.1"/>
    <property type="molecule type" value="Genomic_DNA"/>
</dbReference>
<dbReference type="RefSeq" id="WP_128770607.1">
    <property type="nucleotide sequence ID" value="NZ_RXOC01000012.1"/>
</dbReference>
<name>A0A4Q0M593_9SPHI</name>
<evidence type="ECO:0000313" key="2">
    <source>
        <dbReference type="EMBL" id="RXF68178.1"/>
    </source>
</evidence>
<sequence length="245" mass="28447">MKIVSQFFELLLVLAASNNHLSAQIRDDSVFVSGIVQKITRTYIEQLNTEAPIYNGKMYRPVFNLNDGGHTLFQSNQYTKGTIVYNGHIYQDVNLMYDMVKDQLVLLNFDQVGGIVIWPQYVDAFSLHQHTFINIRPDSTTQKSIAPGYYDLLYQGKTSLLAKRIKELIETPNQNAVKRTVSQQNKYYLLNHSGYTLIKGKKDLLRLLSRTRNENLQYIKTERLNFKKELERSMIKLLSYHDSIL</sequence>
<dbReference type="OrthoDB" id="655382at2"/>
<dbReference type="AlphaFoldDB" id="A0A4Q0M593"/>